<dbReference type="PANTHER" id="PTHR12532:SF0">
    <property type="entry name" value="TRANSLATIONAL ACTIVATOR OF CYTOCHROME C OXIDASE 1"/>
    <property type="match status" value="1"/>
</dbReference>
<organism evidence="2">
    <name type="scientific">candidate division WS2 bacterium ADurb.Bin280</name>
    <dbReference type="NCBI Taxonomy" id="1852829"/>
    <lineage>
        <taxon>Bacteria</taxon>
        <taxon>candidate division WS2</taxon>
    </lineage>
</organism>
<dbReference type="Gene3D" id="3.30.70.980">
    <property type="match status" value="1"/>
</dbReference>
<evidence type="ECO:0000313" key="2">
    <source>
        <dbReference type="EMBL" id="OQA52872.1"/>
    </source>
</evidence>
<dbReference type="Pfam" id="PF01709">
    <property type="entry name" value="Transcrip_reg"/>
    <property type="match status" value="1"/>
</dbReference>
<dbReference type="SUPFAM" id="SSF75625">
    <property type="entry name" value="YebC-like"/>
    <property type="match status" value="1"/>
</dbReference>
<accession>A0A1V5SFR4</accession>
<dbReference type="InterPro" id="IPR029072">
    <property type="entry name" value="YebC-like"/>
</dbReference>
<proteinExistence type="predicted"/>
<sequence>MGDEEAELAIIESGADDYHSEDGEYIIYCKSDSLSGVKDYLVAQSFEILSSELVFLPKEEINLDEERSAKIIKLLESLDNLDDVTSVSSNLA</sequence>
<name>A0A1V5SFR4_9BACT</name>
<dbReference type="Proteomes" id="UP000485367">
    <property type="component" value="Unassembled WGS sequence"/>
</dbReference>
<evidence type="ECO:0000259" key="1">
    <source>
        <dbReference type="Pfam" id="PF01709"/>
    </source>
</evidence>
<dbReference type="AlphaFoldDB" id="A0A1V5SFR4"/>
<dbReference type="InterPro" id="IPR048300">
    <property type="entry name" value="TACO1_YebC-like_2nd/3rd_dom"/>
</dbReference>
<dbReference type="InterPro" id="IPR002876">
    <property type="entry name" value="Transcrip_reg_TACO1-like"/>
</dbReference>
<feature type="domain" description="TACO1/YebC-like second and third" evidence="1">
    <location>
        <begin position="3"/>
        <end position="91"/>
    </location>
</feature>
<reference evidence="2" key="1">
    <citation type="submission" date="2017-02" db="EMBL/GenBank/DDBJ databases">
        <title>Delving into the versatile metabolic prowess of the omnipresent phylum Bacteroidetes.</title>
        <authorList>
            <person name="Nobu M.K."/>
            <person name="Mei R."/>
            <person name="Narihiro T."/>
            <person name="Kuroda K."/>
            <person name="Liu W.-T."/>
        </authorList>
    </citation>
    <scope>NUCLEOTIDE SEQUENCE</scope>
    <source>
        <strain evidence="2">ADurb.Bin280</strain>
    </source>
</reference>
<dbReference type="InterPro" id="IPR026564">
    <property type="entry name" value="Transcrip_reg_TACO1-like_dom3"/>
</dbReference>
<dbReference type="PANTHER" id="PTHR12532">
    <property type="entry name" value="TRANSLATIONAL ACTIVATOR OF CYTOCHROME C OXIDASE 1"/>
    <property type="match status" value="1"/>
</dbReference>
<gene>
    <name evidence="2" type="ORF">BWY43_00321</name>
</gene>
<dbReference type="EMBL" id="MWBO01000019">
    <property type="protein sequence ID" value="OQA52872.1"/>
    <property type="molecule type" value="Genomic_DNA"/>
</dbReference>
<comment type="caution">
    <text evidence="2">The sequence shown here is derived from an EMBL/GenBank/DDBJ whole genome shotgun (WGS) entry which is preliminary data.</text>
</comment>
<protein>
    <submittedName>
        <fullName evidence="2">Putative transcriptional regulatory protein</fullName>
    </submittedName>
</protein>